<sequence length="2357" mass="254712">MLDASTLMTSVTQEALVVRPDVLLPGAAYSFQLAASDGYGLASATVKVVMNTPPAGGDVVVDPVIGVALETSFAILSPGWDDEDGPLWYQQSYHVVGEGEGEGATWRNLVSDFSTLPSPFRVHAVLPRAGLKALGYGVTVRSTVSDTLGATAHAETNITVAPSEVVDTEAVLRRAQSRLQNGEADSAMQYTTGLGAVLNDAYSATISSSVPLQVALRRRRRLADAVLGEGEAAAAAAEREELLDVVGAVHEMLFTTSASTTSLAEAVDEVTGAPCELTAASQGKALELVDGLVAGAREVDSEVRLTGEAAMRVVAALSSVNEAGQPSTCNASNASSAARRRLAGTIDGEAGGANQTAECMVRMEGVAGALLMGSADGEDPQEVDSPTLGLSTQRCRADLPDSCLFTQPLAAPAGWGASASFPASLGAKIAEAVPPASRRRMLAEAPPPAGGAPLPRLSVDARVIVASSELHHATPVASESNRSLIEEQEEEAAAAKMEEVDDFIDAGGGSMRVVLLDENGGELQVEGLSEAVEVRVPLGPEYRGTVAEVEARTGRPWVGHMGCRFWDEVNATYSPAGCHALPNPAPAGAGLYWRSLVIEGEEAGGLAALWGVGNAALTAGCEEVWGAALEEYNGTDAGRRKYGNVTGTADGLVWAATGCALVDGGANATLGCRWEWRRQMFEGPECVLAAEQSCVCTHLTDFTATEQLDVSTADPPELQTLRLSDMTSVTLSDVLKSVLLLSVAFGLISSTIGLGVICAWSDTASRQSILERLIKHHGTGIHGFRKAAGGAWTWGVFEEEWMAGVERKTQWQYLAERAAKTTIMTGIHGKVAALYGEEALMHKPGIVERMKAVRQPRHRRRALPDPLGFRNRSFPQLTSKLRTHLATVTQGDGACARGMAADGDGAPEDEAGIGGWDTFCAPDVWMLQETGSHRLCVTAQAEREAGGTCAVARPVLAPGTDEARINSEHADPKTFHDLMPAEWQQLYEDHPLTLAPQHTVETSATSSAEGAGGEEKAEGMRLAHPLEGPKTRGLDNHSHGAPPSAQQRPLSGGPRSSRGSRLADRGHEPLRPTPLLDRHLEHLHGREVVENSVTWRTPALQNALVGIEQEAADAASVPPAAPFQSASFASPSAPAAEARWTRLGRWLWGISRMGRRGVTLESLDRAGVPQPVTEAHNRRRMGIGRAGAMRSLRDQHASQVVQETGKEGPSLSLVRDAERGGTLSMPSSPPSMVPGPEQKEGAPRQRGLTLASMLPGLGLRLQRARGASAGSAEVKWKSGQTSNFRTVRFASKKVANAQGLEGILLSQPQGAPAPDVAAARERQPLIPGADVCEEDMLLLEKALRSIDALMHADEEEAREPIWALLRASQRSSDIMQEYAAAEPRAAPGAEPTDAGLPTDSADELAVKTVMREAVTAEKPEPAGIAVLPPPLPAAAGTPRSGSAALEEGAPSAGCGADCSERAPLDMLAAAGVGGVAAESAELEPTENQLHAAVLQGVAGAGSGNSPVPHSTGLGSLMRVGVRVAREFGTGGAGDPGGARHSVRGQGQETTGDYRSKLVMLRRREIARKQSQIRRAAEVGERLDSLGQLLVRHYMRTFADELHVLQGPDPLTWRAALRTGMWWVENRVQRRRLVLKFKCCAVFVRLLAGRQDLRATDALCGIMGFASTALTLHLPMPELRRMTEPVPEQKEDPHLGSRRGRESAAGNMAPDLPEARGMTVERVLGTALVLAFLYMGKIVQQAQVRAQVDLVRGLPWGRTPVPIEEYVTWFKVMLKVNRRQEGWYHRSQLWSLVFLRSPEGCFDLSPGLATVLHAGETSSTLMADAMAPVPVTELLDSLPQPLRRAGLSSAHAEQVWATLLAAAKLTKLPFAWVLNPQDKPSQQLTLLDSANAYLDSLATEHASLSAELPALRDQAHGLVTCWTNSRLDAIRHLRERVVANTALTEAQLSGEERRAAFWKRWRSRAEWVLMRHPWVAIAYTLPSDPYSRTQRMLVQCTSLLAMLLITLWLFYSKGVQCCIGFKEHLECPDASVESECWGRTTCEDLYLAHKDGALPDHLAPDAYSCKAFPQKTLADTLWLSSIVLLIMVPLNQTLHALFRVGGTPVVPSHWRSVNKQQHTDHLQAPRAASLENALFLVLAFTLETNRLSRALARYFRVVAYFLDAVFNYLLKIWYWGMDRLPWVMTSIWLLWQVHICRRNVHIVLQELEVAARQRDLQNYQRLQALATFTRARHELQSTSTQLGYTILVLLWAMLLWFQLSYAVLIRSMLGEGAERDVITEWMITILVDNLCINVFYMIMLRSLVQWVLQMRLKVSKVERGIIGWYEGYLTEYHRCTYTMTPIWGKYNDEDSPDDHVVM</sequence>
<feature type="transmembrane region" description="Helical" evidence="7">
    <location>
        <begin position="2280"/>
        <end position="2303"/>
    </location>
</feature>
<evidence type="ECO:0000256" key="6">
    <source>
        <dbReference type="SAM" id="MobiDB-lite"/>
    </source>
</evidence>
<dbReference type="GO" id="GO:0006816">
    <property type="term" value="P:calcium ion transport"/>
    <property type="evidence" value="ECO:0007669"/>
    <property type="project" value="TreeGrafter"/>
</dbReference>
<evidence type="ECO:0000313" key="9">
    <source>
        <dbReference type="EMBL" id="KAK3271884.1"/>
    </source>
</evidence>
<dbReference type="PANTHER" id="PTHR46730:SF1">
    <property type="entry name" value="PLAT DOMAIN-CONTAINING PROTEIN"/>
    <property type="match status" value="1"/>
</dbReference>
<dbReference type="GO" id="GO:0005886">
    <property type="term" value="C:plasma membrane"/>
    <property type="evidence" value="ECO:0007669"/>
    <property type="project" value="TreeGrafter"/>
</dbReference>
<evidence type="ECO:0000256" key="1">
    <source>
        <dbReference type="ARBA" id="ARBA00004370"/>
    </source>
</evidence>
<dbReference type="EMBL" id="LGRX02009295">
    <property type="protein sequence ID" value="KAK3271884.1"/>
    <property type="molecule type" value="Genomic_DNA"/>
</dbReference>
<evidence type="ECO:0000313" key="10">
    <source>
        <dbReference type="Proteomes" id="UP001190700"/>
    </source>
</evidence>
<dbReference type="Proteomes" id="UP001190700">
    <property type="component" value="Unassembled WGS sequence"/>
</dbReference>
<feature type="compositionally biased region" description="Low complexity" evidence="6">
    <location>
        <begin position="1048"/>
        <end position="1060"/>
    </location>
</feature>
<evidence type="ECO:0000256" key="2">
    <source>
        <dbReference type="ARBA" id="ARBA00022692"/>
    </source>
</evidence>
<feature type="region of interest" description="Disordered" evidence="6">
    <location>
        <begin position="1000"/>
        <end position="1019"/>
    </location>
</feature>
<gene>
    <name evidence="9" type="ORF">CYMTET_19791</name>
</gene>
<feature type="transmembrane region" description="Helical" evidence="7">
    <location>
        <begin position="2241"/>
        <end position="2260"/>
    </location>
</feature>
<evidence type="ECO:0000256" key="4">
    <source>
        <dbReference type="ARBA" id="ARBA00022989"/>
    </source>
</evidence>
<feature type="compositionally biased region" description="Basic and acidic residues" evidence="6">
    <location>
        <begin position="1683"/>
        <end position="1701"/>
    </location>
</feature>
<keyword evidence="10" id="KW-1185">Reference proteome</keyword>
<accession>A0AAE0G5C1</accession>
<feature type="transmembrane region" description="Helical" evidence="7">
    <location>
        <begin position="1991"/>
        <end position="2010"/>
    </location>
</feature>
<feature type="region of interest" description="Disordered" evidence="6">
    <location>
        <begin position="1683"/>
        <end position="1711"/>
    </location>
</feature>
<feature type="compositionally biased region" description="Basic and acidic residues" evidence="6">
    <location>
        <begin position="1027"/>
        <end position="1038"/>
    </location>
</feature>
<organism evidence="9 10">
    <name type="scientific">Cymbomonas tetramitiformis</name>
    <dbReference type="NCBI Taxonomy" id="36881"/>
    <lineage>
        <taxon>Eukaryota</taxon>
        <taxon>Viridiplantae</taxon>
        <taxon>Chlorophyta</taxon>
        <taxon>Pyramimonadophyceae</taxon>
        <taxon>Pyramimonadales</taxon>
        <taxon>Pyramimonadaceae</taxon>
        <taxon>Cymbomonas</taxon>
    </lineage>
</organism>
<evidence type="ECO:0000259" key="8">
    <source>
        <dbReference type="Pfam" id="PF02010"/>
    </source>
</evidence>
<keyword evidence="2 7" id="KW-0812">Transmembrane</keyword>
<proteinExistence type="predicted"/>
<comment type="subcellular location">
    <subcellularLocation>
        <location evidence="1">Membrane</location>
    </subcellularLocation>
</comment>
<evidence type="ECO:0000256" key="3">
    <source>
        <dbReference type="ARBA" id="ARBA00022737"/>
    </source>
</evidence>
<evidence type="ECO:0000256" key="5">
    <source>
        <dbReference type="ARBA" id="ARBA00023136"/>
    </source>
</evidence>
<protein>
    <recommendedName>
        <fullName evidence="8">PKD/REJ-like domain-containing protein</fullName>
    </recommendedName>
</protein>
<keyword evidence="4 7" id="KW-1133">Transmembrane helix</keyword>
<feature type="region of interest" description="Disordered" evidence="6">
    <location>
        <begin position="1218"/>
        <end position="1242"/>
    </location>
</feature>
<keyword evidence="3" id="KW-0677">Repeat</keyword>
<comment type="caution">
    <text evidence="9">The sequence shown here is derived from an EMBL/GenBank/DDBJ whole genome shotgun (WGS) entry which is preliminary data.</text>
</comment>
<dbReference type="GO" id="GO:0005261">
    <property type="term" value="F:monoatomic cation channel activity"/>
    <property type="evidence" value="ECO:0007669"/>
    <property type="project" value="TreeGrafter"/>
</dbReference>
<dbReference type="InterPro" id="IPR002859">
    <property type="entry name" value="PKD/REJ-like"/>
</dbReference>
<feature type="region of interest" description="Disordered" evidence="6">
    <location>
        <begin position="1025"/>
        <end position="1078"/>
    </location>
</feature>
<keyword evidence="5 7" id="KW-0472">Membrane</keyword>
<dbReference type="PANTHER" id="PTHR46730">
    <property type="entry name" value="POLYCYSTIN-1"/>
    <property type="match status" value="1"/>
</dbReference>
<reference evidence="9 10" key="1">
    <citation type="journal article" date="2015" name="Genome Biol. Evol.">
        <title>Comparative Genomics of a Bacterivorous Green Alga Reveals Evolutionary Causalities and Consequences of Phago-Mixotrophic Mode of Nutrition.</title>
        <authorList>
            <person name="Burns J.A."/>
            <person name="Paasch A."/>
            <person name="Narechania A."/>
            <person name="Kim E."/>
        </authorList>
    </citation>
    <scope>NUCLEOTIDE SEQUENCE [LARGE SCALE GENOMIC DNA]</scope>
    <source>
        <strain evidence="9 10">PLY_AMNH</strain>
    </source>
</reference>
<feature type="region of interest" description="Disordered" evidence="6">
    <location>
        <begin position="1422"/>
        <end position="1454"/>
    </location>
</feature>
<dbReference type="Pfam" id="PF02010">
    <property type="entry name" value="REJ"/>
    <property type="match status" value="1"/>
</dbReference>
<feature type="region of interest" description="Disordered" evidence="6">
    <location>
        <begin position="1529"/>
        <end position="1548"/>
    </location>
</feature>
<feature type="transmembrane region" description="Helical" evidence="7">
    <location>
        <begin position="2153"/>
        <end position="2173"/>
    </location>
</feature>
<evidence type="ECO:0000256" key="7">
    <source>
        <dbReference type="SAM" id="Phobius"/>
    </source>
</evidence>
<feature type="compositionally biased region" description="Basic and acidic residues" evidence="6">
    <location>
        <begin position="1061"/>
        <end position="1078"/>
    </location>
</feature>
<name>A0AAE0G5C1_9CHLO</name>
<feature type="domain" description="PKD/REJ-like" evidence="8">
    <location>
        <begin position="3"/>
        <end position="190"/>
    </location>
</feature>